<keyword evidence="3" id="KW-1185">Reference proteome</keyword>
<proteinExistence type="predicted"/>
<name>A0AAX6EIP1_IRIPA</name>
<sequence length="162" mass="17456">MTHANRPTTPCRLWDRRRLPLAVARLLPASLAATARANSAPPPVRATIARIRACDNMLFGAAQPFPAFLHRPAASPSAARPSPALPRVSASRRATTPCTAPRQRSTPCVCSVCRACASHVRVLPTCVLSPRPTLGTPSSTIGKLDLSVYFYIIPKPILFRPE</sequence>
<reference evidence="2" key="2">
    <citation type="submission" date="2023-04" db="EMBL/GenBank/DDBJ databases">
        <authorList>
            <person name="Bruccoleri R.E."/>
            <person name="Oakeley E.J."/>
            <person name="Faust A.-M."/>
            <person name="Dessus-Babus S."/>
            <person name="Altorfer M."/>
            <person name="Burckhardt D."/>
            <person name="Oertli M."/>
            <person name="Naumann U."/>
            <person name="Petersen F."/>
            <person name="Wong J."/>
        </authorList>
    </citation>
    <scope>NUCLEOTIDE SEQUENCE</scope>
    <source>
        <strain evidence="2">GSM-AAB239-AS_SAM_17_03QT</strain>
        <tissue evidence="2">Leaf</tissue>
    </source>
</reference>
<feature type="compositionally biased region" description="Low complexity" evidence="1">
    <location>
        <begin position="73"/>
        <end position="94"/>
    </location>
</feature>
<dbReference type="Proteomes" id="UP001140949">
    <property type="component" value="Unassembled WGS sequence"/>
</dbReference>
<accession>A0AAX6EIP1</accession>
<dbReference type="AlphaFoldDB" id="A0AAX6EIP1"/>
<gene>
    <name evidence="2" type="ORF">M6B38_188420</name>
</gene>
<dbReference type="EMBL" id="JANAVB010036234">
    <property type="protein sequence ID" value="KAJ6803809.1"/>
    <property type="molecule type" value="Genomic_DNA"/>
</dbReference>
<protein>
    <submittedName>
        <fullName evidence="2">Atherin-like</fullName>
    </submittedName>
</protein>
<comment type="caution">
    <text evidence="2">The sequence shown here is derived from an EMBL/GenBank/DDBJ whole genome shotgun (WGS) entry which is preliminary data.</text>
</comment>
<reference evidence="2" key="1">
    <citation type="journal article" date="2023" name="GigaByte">
        <title>Genome assembly of the bearded iris, Iris pallida Lam.</title>
        <authorList>
            <person name="Bruccoleri R.E."/>
            <person name="Oakeley E.J."/>
            <person name="Faust A.M.E."/>
            <person name="Altorfer M."/>
            <person name="Dessus-Babus S."/>
            <person name="Burckhardt D."/>
            <person name="Oertli M."/>
            <person name="Naumann U."/>
            <person name="Petersen F."/>
            <person name="Wong J."/>
        </authorList>
    </citation>
    <scope>NUCLEOTIDE SEQUENCE</scope>
    <source>
        <strain evidence="2">GSM-AAB239-AS_SAM_17_03QT</strain>
    </source>
</reference>
<organism evidence="2 3">
    <name type="scientific">Iris pallida</name>
    <name type="common">Sweet iris</name>
    <dbReference type="NCBI Taxonomy" id="29817"/>
    <lineage>
        <taxon>Eukaryota</taxon>
        <taxon>Viridiplantae</taxon>
        <taxon>Streptophyta</taxon>
        <taxon>Embryophyta</taxon>
        <taxon>Tracheophyta</taxon>
        <taxon>Spermatophyta</taxon>
        <taxon>Magnoliopsida</taxon>
        <taxon>Liliopsida</taxon>
        <taxon>Asparagales</taxon>
        <taxon>Iridaceae</taxon>
        <taxon>Iridoideae</taxon>
        <taxon>Irideae</taxon>
        <taxon>Iris</taxon>
    </lineage>
</organism>
<feature type="region of interest" description="Disordered" evidence="1">
    <location>
        <begin position="73"/>
        <end position="97"/>
    </location>
</feature>
<evidence type="ECO:0000256" key="1">
    <source>
        <dbReference type="SAM" id="MobiDB-lite"/>
    </source>
</evidence>
<evidence type="ECO:0000313" key="3">
    <source>
        <dbReference type="Proteomes" id="UP001140949"/>
    </source>
</evidence>
<evidence type="ECO:0000313" key="2">
    <source>
        <dbReference type="EMBL" id="KAJ6803809.1"/>
    </source>
</evidence>